<organism evidence="2 3">
    <name type="scientific">Anopheles minimus</name>
    <dbReference type="NCBI Taxonomy" id="112268"/>
    <lineage>
        <taxon>Eukaryota</taxon>
        <taxon>Metazoa</taxon>
        <taxon>Ecdysozoa</taxon>
        <taxon>Arthropoda</taxon>
        <taxon>Hexapoda</taxon>
        <taxon>Insecta</taxon>
        <taxon>Pterygota</taxon>
        <taxon>Neoptera</taxon>
        <taxon>Endopterygota</taxon>
        <taxon>Diptera</taxon>
        <taxon>Nematocera</taxon>
        <taxon>Culicoidea</taxon>
        <taxon>Culicidae</taxon>
        <taxon>Anophelinae</taxon>
        <taxon>Anopheles</taxon>
    </lineage>
</organism>
<keyword evidence="3" id="KW-1185">Reference proteome</keyword>
<dbReference type="EnsemblMetazoa" id="AMIN003906-RA">
    <property type="protein sequence ID" value="AMIN003906-PA"/>
    <property type="gene ID" value="AMIN003906"/>
</dbReference>
<reference evidence="3" key="1">
    <citation type="submission" date="2013-03" db="EMBL/GenBank/DDBJ databases">
        <title>The Genome Sequence of Anopheles minimus MINIMUS1.</title>
        <authorList>
            <consortium name="The Broad Institute Genomics Platform"/>
            <person name="Neafsey D.E."/>
            <person name="Walton C."/>
            <person name="Walker B."/>
            <person name="Young S.K."/>
            <person name="Zeng Q."/>
            <person name="Gargeya S."/>
            <person name="Fitzgerald M."/>
            <person name="Haas B."/>
            <person name="Abouelleil A."/>
            <person name="Allen A.W."/>
            <person name="Alvarado L."/>
            <person name="Arachchi H.M."/>
            <person name="Berlin A.M."/>
            <person name="Chapman S.B."/>
            <person name="Gainer-Dewar J."/>
            <person name="Goldberg J."/>
            <person name="Griggs A."/>
            <person name="Gujja S."/>
            <person name="Hansen M."/>
            <person name="Howarth C."/>
            <person name="Imamovic A."/>
            <person name="Ireland A."/>
            <person name="Larimer J."/>
            <person name="McCowan C."/>
            <person name="Murphy C."/>
            <person name="Pearson M."/>
            <person name="Poon T.W."/>
            <person name="Priest M."/>
            <person name="Roberts A."/>
            <person name="Saif S."/>
            <person name="Shea T."/>
            <person name="Sisk P."/>
            <person name="Sykes S."/>
            <person name="Wortman J."/>
            <person name="Nusbaum C."/>
            <person name="Birren B."/>
        </authorList>
    </citation>
    <scope>NUCLEOTIDE SEQUENCE [LARGE SCALE GENOMIC DNA]</scope>
    <source>
        <strain evidence="3">MINIMUS1</strain>
    </source>
</reference>
<dbReference type="AlphaFoldDB" id="A0A182W0P7"/>
<keyword evidence="1" id="KW-0472">Membrane</keyword>
<reference evidence="2" key="2">
    <citation type="submission" date="2020-05" db="UniProtKB">
        <authorList>
            <consortium name="EnsemblMetazoa"/>
        </authorList>
    </citation>
    <scope>IDENTIFICATION</scope>
    <source>
        <strain evidence="2">MINIMUS1</strain>
    </source>
</reference>
<evidence type="ECO:0000313" key="2">
    <source>
        <dbReference type="EnsemblMetazoa" id="AMIN003906-PA"/>
    </source>
</evidence>
<dbReference type="Proteomes" id="UP000075920">
    <property type="component" value="Unassembled WGS sequence"/>
</dbReference>
<evidence type="ECO:0000313" key="3">
    <source>
        <dbReference type="Proteomes" id="UP000075920"/>
    </source>
</evidence>
<feature type="transmembrane region" description="Helical" evidence="1">
    <location>
        <begin position="36"/>
        <end position="54"/>
    </location>
</feature>
<proteinExistence type="predicted"/>
<keyword evidence="1" id="KW-0812">Transmembrane</keyword>
<name>A0A182W0P7_9DIPT</name>
<protein>
    <submittedName>
        <fullName evidence="2">Uncharacterized protein</fullName>
    </submittedName>
</protein>
<sequence>MTNANKTTKREDISAPEADLIRHSATISHSARLGSASYNLFYVFFYFSSIYNVVKGM</sequence>
<dbReference type="VEuPathDB" id="VectorBase:AMIN003906"/>
<evidence type="ECO:0000256" key="1">
    <source>
        <dbReference type="SAM" id="Phobius"/>
    </source>
</evidence>
<keyword evidence="1" id="KW-1133">Transmembrane helix</keyword>
<accession>A0A182W0P7</accession>